<dbReference type="InterPro" id="IPR008265">
    <property type="entry name" value="Lipase_GDSL_AS"/>
</dbReference>
<organism evidence="2 3">
    <name type="scientific">Ruoffia tabacinasalis</name>
    <dbReference type="NCBI Taxonomy" id="87458"/>
    <lineage>
        <taxon>Bacteria</taxon>
        <taxon>Bacillati</taxon>
        <taxon>Bacillota</taxon>
        <taxon>Bacilli</taxon>
        <taxon>Lactobacillales</taxon>
        <taxon>Aerococcaceae</taxon>
        <taxon>Ruoffia</taxon>
    </lineage>
</organism>
<comment type="caution">
    <text evidence="2">The sequence shown here is derived from an EMBL/GenBank/DDBJ whole genome shotgun (WGS) entry which is preliminary data.</text>
</comment>
<dbReference type="EMBL" id="VBSP01000050">
    <property type="protein sequence ID" value="TLQ39730.1"/>
    <property type="molecule type" value="Genomic_DNA"/>
</dbReference>
<evidence type="ECO:0000313" key="3">
    <source>
        <dbReference type="Proteomes" id="UP000306420"/>
    </source>
</evidence>
<reference evidence="2 3" key="1">
    <citation type="submission" date="2019-05" db="EMBL/GenBank/DDBJ databases">
        <title>The metagenome of a microbial culture collection derived from dairy environment covers the genomic content of the human microbiome.</title>
        <authorList>
            <person name="Roder T."/>
            <person name="Wuthrich D."/>
            <person name="Sattari Z."/>
            <person name="Von Ah U."/>
            <person name="Bar C."/>
            <person name="Ronchi F."/>
            <person name="Macpherson A.J."/>
            <person name="Ganal-Vonarburg S.C."/>
            <person name="Bruggmann R."/>
            <person name="Vergeres G."/>
        </authorList>
    </citation>
    <scope>NUCLEOTIDE SEQUENCE [LARGE SCALE GENOMIC DNA]</scope>
    <source>
        <strain evidence="2 3">FAM 24227</strain>
    </source>
</reference>
<dbReference type="Gene3D" id="3.40.50.1110">
    <property type="entry name" value="SGNH hydrolase"/>
    <property type="match status" value="1"/>
</dbReference>
<dbReference type="GO" id="GO:0004622">
    <property type="term" value="F:phosphatidylcholine lysophospholipase activity"/>
    <property type="evidence" value="ECO:0007669"/>
    <property type="project" value="TreeGrafter"/>
</dbReference>
<dbReference type="PANTHER" id="PTHR30383">
    <property type="entry name" value="THIOESTERASE 1/PROTEASE 1/LYSOPHOSPHOLIPASE L1"/>
    <property type="match status" value="1"/>
</dbReference>
<proteinExistence type="predicted"/>
<dbReference type="OrthoDB" id="9794725at2"/>
<dbReference type="PANTHER" id="PTHR30383:SF5">
    <property type="entry name" value="SGNH HYDROLASE-TYPE ESTERASE DOMAIN-CONTAINING PROTEIN"/>
    <property type="match status" value="1"/>
</dbReference>
<dbReference type="CDD" id="cd01834">
    <property type="entry name" value="SGNH_hydrolase_like_2"/>
    <property type="match status" value="1"/>
</dbReference>
<evidence type="ECO:0000259" key="1">
    <source>
        <dbReference type="Pfam" id="PF13472"/>
    </source>
</evidence>
<evidence type="ECO:0000313" key="2">
    <source>
        <dbReference type="EMBL" id="TLQ39730.1"/>
    </source>
</evidence>
<dbReference type="GO" id="GO:0006629">
    <property type="term" value="P:lipid metabolic process"/>
    <property type="evidence" value="ECO:0007669"/>
    <property type="project" value="InterPro"/>
</dbReference>
<dbReference type="AlphaFoldDB" id="A0A5R9DV15"/>
<name>A0A5R9DV15_9LACT</name>
<dbReference type="PROSITE" id="PS01098">
    <property type="entry name" value="LIPASE_GDSL_SER"/>
    <property type="match status" value="1"/>
</dbReference>
<accession>A0A5R9DV15</accession>
<dbReference type="InterPro" id="IPR036514">
    <property type="entry name" value="SGNH_hydro_sf"/>
</dbReference>
<sequence>MVQLQHKNTLLFIGDSITDAGRGEYFGANLGQGYVNMIAGQLYRQYIPLQLNILNQGVGGDKLTDLFTRWQVDCLDLNPDIVTIQIGINDIWHRLSAGIPYTETILEQYKENYRYLLKTLTEREVQIILVEPYVLPYPEDRLDWRPYVDIMKEVIADLAEEYGATLVKLDDALNQAGENLGYETITGADGVHPTSLGHAFIADQWLRHTGL</sequence>
<dbReference type="Proteomes" id="UP000306420">
    <property type="component" value="Unassembled WGS sequence"/>
</dbReference>
<gene>
    <name evidence="2" type="ORF">FEZ33_10375</name>
</gene>
<feature type="domain" description="SGNH hydrolase-type esterase" evidence="1">
    <location>
        <begin position="12"/>
        <end position="199"/>
    </location>
</feature>
<dbReference type="InterPro" id="IPR051532">
    <property type="entry name" value="Ester_Hydrolysis_Enzymes"/>
</dbReference>
<dbReference type="SUPFAM" id="SSF52266">
    <property type="entry name" value="SGNH hydrolase"/>
    <property type="match status" value="1"/>
</dbReference>
<dbReference type="Pfam" id="PF13472">
    <property type="entry name" value="Lipase_GDSL_2"/>
    <property type="match status" value="1"/>
</dbReference>
<protein>
    <submittedName>
        <fullName evidence="2">GDSL family lipase</fullName>
    </submittedName>
</protein>
<dbReference type="InterPro" id="IPR013830">
    <property type="entry name" value="SGNH_hydro"/>
</dbReference>
<dbReference type="RefSeq" id="WP_138405318.1">
    <property type="nucleotide sequence ID" value="NZ_VBSP01000050.1"/>
</dbReference>